<protein>
    <submittedName>
        <fullName evidence="3">Uncharacterized protein</fullName>
    </submittedName>
</protein>
<evidence type="ECO:0000313" key="2">
    <source>
        <dbReference type="Proteomes" id="UP000887565"/>
    </source>
</evidence>
<evidence type="ECO:0000256" key="1">
    <source>
        <dbReference type="SAM" id="MobiDB-lite"/>
    </source>
</evidence>
<name>A0A915K6E3_ROMCU</name>
<proteinExistence type="predicted"/>
<keyword evidence="2" id="KW-1185">Reference proteome</keyword>
<evidence type="ECO:0000313" key="3">
    <source>
        <dbReference type="WBParaSite" id="nRc.2.0.1.t34316-RA"/>
    </source>
</evidence>
<organism evidence="2 3">
    <name type="scientific">Romanomermis culicivorax</name>
    <name type="common">Nematode worm</name>
    <dbReference type="NCBI Taxonomy" id="13658"/>
    <lineage>
        <taxon>Eukaryota</taxon>
        <taxon>Metazoa</taxon>
        <taxon>Ecdysozoa</taxon>
        <taxon>Nematoda</taxon>
        <taxon>Enoplea</taxon>
        <taxon>Dorylaimia</taxon>
        <taxon>Mermithida</taxon>
        <taxon>Mermithoidea</taxon>
        <taxon>Mermithidae</taxon>
        <taxon>Romanomermis</taxon>
    </lineage>
</organism>
<accession>A0A915K6E3</accession>
<dbReference type="Proteomes" id="UP000887565">
    <property type="component" value="Unplaced"/>
</dbReference>
<feature type="region of interest" description="Disordered" evidence="1">
    <location>
        <begin position="39"/>
        <end position="85"/>
    </location>
</feature>
<sequence length="85" mass="9697">MQSLDESITSHENRNKFSLDFKFSARKIISMPSFLRAPAQPKYSCGPKSVNKWQSHALPHKSIDVNNSMHHRPQGSIDVSDPMHH</sequence>
<dbReference type="AlphaFoldDB" id="A0A915K6E3"/>
<reference evidence="3" key="1">
    <citation type="submission" date="2022-11" db="UniProtKB">
        <authorList>
            <consortium name="WormBaseParasite"/>
        </authorList>
    </citation>
    <scope>IDENTIFICATION</scope>
</reference>
<dbReference type="WBParaSite" id="nRc.2.0.1.t34316-RA">
    <property type="protein sequence ID" value="nRc.2.0.1.t34316-RA"/>
    <property type="gene ID" value="nRc.2.0.1.g34316"/>
</dbReference>